<dbReference type="SUPFAM" id="SSF75304">
    <property type="entry name" value="Amidase signature (AS) enzymes"/>
    <property type="match status" value="1"/>
</dbReference>
<sequence length="74" mass="7813">MLGYVLPFSVSCNPVVAMPLALVEGVPCGIQVVGRSGADEELLSACALLETCLGSLPRPEDVKHPRLRTPVARL</sequence>
<keyword evidence="2" id="KW-1185">Reference proteome</keyword>
<reference evidence="1 2" key="1">
    <citation type="journal article" date="2014" name="Nat. Commun.">
        <title>Klebsormidium flaccidum genome reveals primary factors for plant terrestrial adaptation.</title>
        <authorList>
            <person name="Hori K."/>
            <person name="Maruyama F."/>
            <person name="Fujisawa T."/>
            <person name="Togashi T."/>
            <person name="Yamamoto N."/>
            <person name="Seo M."/>
            <person name="Sato S."/>
            <person name="Yamada T."/>
            <person name="Mori H."/>
            <person name="Tajima N."/>
            <person name="Moriyama T."/>
            <person name="Ikeuchi M."/>
            <person name="Watanabe M."/>
            <person name="Wada H."/>
            <person name="Kobayashi K."/>
            <person name="Saito M."/>
            <person name="Masuda T."/>
            <person name="Sasaki-Sekimoto Y."/>
            <person name="Mashiguchi K."/>
            <person name="Awai K."/>
            <person name="Shimojima M."/>
            <person name="Masuda S."/>
            <person name="Iwai M."/>
            <person name="Nobusawa T."/>
            <person name="Narise T."/>
            <person name="Kondo S."/>
            <person name="Saito H."/>
            <person name="Sato R."/>
            <person name="Murakawa M."/>
            <person name="Ihara Y."/>
            <person name="Oshima-Yamada Y."/>
            <person name="Ohtaka K."/>
            <person name="Satoh M."/>
            <person name="Sonobe K."/>
            <person name="Ishii M."/>
            <person name="Ohtani R."/>
            <person name="Kanamori-Sato M."/>
            <person name="Honoki R."/>
            <person name="Miyazaki D."/>
            <person name="Mochizuki H."/>
            <person name="Umetsu J."/>
            <person name="Higashi K."/>
            <person name="Shibata D."/>
            <person name="Kamiya Y."/>
            <person name="Sato N."/>
            <person name="Nakamura Y."/>
            <person name="Tabata S."/>
            <person name="Ida S."/>
            <person name="Kurokawa K."/>
            <person name="Ohta H."/>
        </authorList>
    </citation>
    <scope>NUCLEOTIDE SEQUENCE [LARGE SCALE GENOMIC DNA]</scope>
    <source>
        <strain evidence="1 2">NIES-2285</strain>
    </source>
</reference>
<dbReference type="Gene3D" id="3.90.1300.10">
    <property type="entry name" value="Amidase signature (AS) domain"/>
    <property type="match status" value="1"/>
</dbReference>
<evidence type="ECO:0008006" key="3">
    <source>
        <dbReference type="Google" id="ProtNLM"/>
    </source>
</evidence>
<gene>
    <name evidence="1" type="ORF">KFL_000290520</name>
</gene>
<dbReference type="Proteomes" id="UP000054558">
    <property type="component" value="Unassembled WGS sequence"/>
</dbReference>
<dbReference type="OrthoDB" id="6428749at2759"/>
<dbReference type="EMBL" id="DF236978">
    <property type="protein sequence ID" value="GAQ79402.1"/>
    <property type="molecule type" value="Genomic_DNA"/>
</dbReference>
<evidence type="ECO:0000313" key="1">
    <source>
        <dbReference type="EMBL" id="GAQ79402.1"/>
    </source>
</evidence>
<protein>
    <recommendedName>
        <fullName evidence="3">Amidase domain-containing protein</fullName>
    </recommendedName>
</protein>
<dbReference type="AlphaFoldDB" id="A0A1Y1HNT2"/>
<accession>A0A1Y1HNT2</accession>
<evidence type="ECO:0000313" key="2">
    <source>
        <dbReference type="Proteomes" id="UP000054558"/>
    </source>
</evidence>
<name>A0A1Y1HNT2_KLENI</name>
<dbReference type="InterPro" id="IPR036928">
    <property type="entry name" value="AS_sf"/>
</dbReference>
<proteinExistence type="predicted"/>
<organism evidence="1 2">
    <name type="scientific">Klebsormidium nitens</name>
    <name type="common">Green alga</name>
    <name type="synonym">Ulothrix nitens</name>
    <dbReference type="NCBI Taxonomy" id="105231"/>
    <lineage>
        <taxon>Eukaryota</taxon>
        <taxon>Viridiplantae</taxon>
        <taxon>Streptophyta</taxon>
        <taxon>Klebsormidiophyceae</taxon>
        <taxon>Klebsormidiales</taxon>
        <taxon>Klebsormidiaceae</taxon>
        <taxon>Klebsormidium</taxon>
    </lineage>
</organism>